<proteinExistence type="predicted"/>
<dbReference type="EMBL" id="CM010718">
    <property type="protein sequence ID" value="RZC59875.1"/>
    <property type="molecule type" value="Genomic_DNA"/>
</dbReference>
<dbReference type="Gramene" id="RZC59875">
    <property type="protein sequence ID" value="RZC59875"/>
    <property type="gene ID" value="C5167_007179"/>
</dbReference>
<gene>
    <name evidence="1" type="ORF">C5167_007179</name>
</gene>
<dbReference type="PANTHER" id="PTHR36071:SF1">
    <property type="entry name" value="DNA DOUBLE-STRAND BREAK REPAIR PROTEIN"/>
    <property type="match status" value="1"/>
</dbReference>
<reference evidence="1 2" key="1">
    <citation type="journal article" date="2018" name="Science">
        <title>The opium poppy genome and morphinan production.</title>
        <authorList>
            <person name="Guo L."/>
            <person name="Winzer T."/>
            <person name="Yang X."/>
            <person name="Li Y."/>
            <person name="Ning Z."/>
            <person name="He Z."/>
            <person name="Teodor R."/>
            <person name="Lu Y."/>
            <person name="Bowser T.A."/>
            <person name="Graham I.A."/>
            <person name="Ye K."/>
        </authorList>
    </citation>
    <scope>NUCLEOTIDE SEQUENCE [LARGE SCALE GENOMIC DNA]</scope>
    <source>
        <strain evidence="2">cv. HN1</strain>
        <tissue evidence="1">Leaves</tissue>
    </source>
</reference>
<protein>
    <submittedName>
        <fullName evidence="1">Uncharacterized protein</fullName>
    </submittedName>
</protein>
<dbReference type="Proteomes" id="UP000316621">
    <property type="component" value="Chromosome 4"/>
</dbReference>
<accession>A0A4Y7JJN4</accession>
<organism evidence="1 2">
    <name type="scientific">Papaver somniferum</name>
    <name type="common">Opium poppy</name>
    <dbReference type="NCBI Taxonomy" id="3469"/>
    <lineage>
        <taxon>Eukaryota</taxon>
        <taxon>Viridiplantae</taxon>
        <taxon>Streptophyta</taxon>
        <taxon>Embryophyta</taxon>
        <taxon>Tracheophyta</taxon>
        <taxon>Spermatophyta</taxon>
        <taxon>Magnoliopsida</taxon>
        <taxon>Ranunculales</taxon>
        <taxon>Papaveraceae</taxon>
        <taxon>Papaveroideae</taxon>
        <taxon>Papaver</taxon>
    </lineage>
</organism>
<evidence type="ECO:0000313" key="2">
    <source>
        <dbReference type="Proteomes" id="UP000316621"/>
    </source>
</evidence>
<keyword evidence="2" id="KW-1185">Reference proteome</keyword>
<sequence length="123" mass="14195">MPRVVPFRCGARTSREDVKDAVVYGWESVKNEEDRRMAKIRSLLGLQDGSTSAPPLDDIYLPESLLREDDVSYENMKASVEKCFRLPSFKRDGYVVHRFLFLLDSNDILQDVKKNLRSIIKSL</sequence>
<evidence type="ECO:0000313" key="1">
    <source>
        <dbReference type="EMBL" id="RZC59875.1"/>
    </source>
</evidence>
<dbReference type="PANTHER" id="PTHR36071">
    <property type="entry name" value="DNA DOUBLE-STRAND BREAK REPAIR PROTEIN"/>
    <property type="match status" value="1"/>
</dbReference>
<name>A0A4Y7JJN4_PAPSO</name>
<dbReference type="AlphaFoldDB" id="A0A4Y7JJN4"/>